<proteinExistence type="predicted"/>
<dbReference type="InterPro" id="IPR036249">
    <property type="entry name" value="Thioredoxin-like_sf"/>
</dbReference>
<keyword evidence="2" id="KW-1185">Reference proteome</keyword>
<gene>
    <name evidence="1" type="ORF">MAMMFC1_01647</name>
</gene>
<evidence type="ECO:0000313" key="2">
    <source>
        <dbReference type="Proteomes" id="UP000276437"/>
    </source>
</evidence>
<organism evidence="1 2">
    <name type="scientific">Methylomusa anaerophila</name>
    <dbReference type="NCBI Taxonomy" id="1930071"/>
    <lineage>
        <taxon>Bacteria</taxon>
        <taxon>Bacillati</taxon>
        <taxon>Bacillota</taxon>
        <taxon>Negativicutes</taxon>
        <taxon>Selenomonadales</taxon>
        <taxon>Sporomusaceae</taxon>
        <taxon>Methylomusa</taxon>
    </lineage>
</organism>
<sequence>MSMVMSLLRKLLLIGLIGIFFFCGAGTLCLSSQQPGQSPRLMKVGEKISVEDFRGAAGEAVRIEPGKPTVLWFCISITMPESFESALPMLDSLAERRGDKVNVYPIFGGCSKVFIDEKIAMYHYTRPVLTTNKYLNYTYGYPAVLIFDKEGVLRYRGEIELTDRILDTLR</sequence>
<dbReference type="KEGG" id="mana:MAMMFC1_01647"/>
<dbReference type="Gene3D" id="3.40.30.10">
    <property type="entry name" value="Glutaredoxin"/>
    <property type="match status" value="1"/>
</dbReference>
<evidence type="ECO:0008006" key="3">
    <source>
        <dbReference type="Google" id="ProtNLM"/>
    </source>
</evidence>
<protein>
    <recommendedName>
        <fullName evidence="3">Thioredoxin domain-containing protein</fullName>
    </recommendedName>
</protein>
<reference evidence="1 2" key="1">
    <citation type="journal article" date="2018" name="Int. J. Syst. Evol. Microbiol.">
        <title>Methylomusa anaerophila gen. nov., sp. nov., an anaerobic methanol-utilizing bacterium isolated from a microbial fuel cell.</title>
        <authorList>
            <person name="Amano N."/>
            <person name="Yamamuro A."/>
            <person name="Miyahara M."/>
            <person name="Kouzuma A."/>
            <person name="Abe T."/>
            <person name="Watanabe K."/>
        </authorList>
    </citation>
    <scope>NUCLEOTIDE SEQUENCE [LARGE SCALE GENOMIC DNA]</scope>
    <source>
        <strain evidence="1 2">MMFC1</strain>
    </source>
</reference>
<evidence type="ECO:0000313" key="1">
    <source>
        <dbReference type="EMBL" id="BBB90980.1"/>
    </source>
</evidence>
<dbReference type="SUPFAM" id="SSF52833">
    <property type="entry name" value="Thioredoxin-like"/>
    <property type="match status" value="1"/>
</dbReference>
<name>A0A348AIT2_9FIRM</name>
<dbReference type="AlphaFoldDB" id="A0A348AIT2"/>
<accession>A0A348AIT2</accession>
<dbReference type="Proteomes" id="UP000276437">
    <property type="component" value="Chromosome"/>
</dbReference>
<dbReference type="EMBL" id="AP018449">
    <property type="protein sequence ID" value="BBB90980.1"/>
    <property type="molecule type" value="Genomic_DNA"/>
</dbReference>